<dbReference type="EMBL" id="KN404507">
    <property type="protein sequence ID" value="KHG15760.1"/>
    <property type="molecule type" value="Genomic_DNA"/>
</dbReference>
<keyword evidence="2" id="KW-1185">Reference proteome</keyword>
<proteinExistence type="predicted"/>
<sequence length="65" mass="6996">MAGLLVQAKSLITTNTLNELRFELPVQAKSRPHIGLPVRAKSIMHTYSSGGSIIQGTSARARSFS</sequence>
<accession>A0A0B0NSG1</accession>
<reference evidence="2" key="1">
    <citation type="submission" date="2014-09" db="EMBL/GenBank/DDBJ databases">
        <authorList>
            <person name="Mudge J."/>
            <person name="Ramaraj T."/>
            <person name="Lindquist I.E."/>
            <person name="Bharti A.K."/>
            <person name="Sundararajan A."/>
            <person name="Cameron C.T."/>
            <person name="Woodward J.E."/>
            <person name="May G.D."/>
            <person name="Brubaker C."/>
            <person name="Broadhvest J."/>
            <person name="Wilkins T.A."/>
        </authorList>
    </citation>
    <scope>NUCLEOTIDE SEQUENCE</scope>
    <source>
        <strain evidence="2">cv. AKA8401</strain>
    </source>
</reference>
<name>A0A0B0NSG1_GOSAR</name>
<evidence type="ECO:0000313" key="2">
    <source>
        <dbReference type="Proteomes" id="UP000032142"/>
    </source>
</evidence>
<dbReference type="Proteomes" id="UP000032142">
    <property type="component" value="Unassembled WGS sequence"/>
</dbReference>
<gene>
    <name evidence="1" type="ORF">F383_21749</name>
</gene>
<protein>
    <submittedName>
        <fullName evidence="1">Uncharacterized protein</fullName>
    </submittedName>
</protein>
<dbReference type="AlphaFoldDB" id="A0A0B0NSG1"/>
<organism evidence="1 2">
    <name type="scientific">Gossypium arboreum</name>
    <name type="common">Tree cotton</name>
    <name type="synonym">Gossypium nanking</name>
    <dbReference type="NCBI Taxonomy" id="29729"/>
    <lineage>
        <taxon>Eukaryota</taxon>
        <taxon>Viridiplantae</taxon>
        <taxon>Streptophyta</taxon>
        <taxon>Embryophyta</taxon>
        <taxon>Tracheophyta</taxon>
        <taxon>Spermatophyta</taxon>
        <taxon>Magnoliopsida</taxon>
        <taxon>eudicotyledons</taxon>
        <taxon>Gunneridae</taxon>
        <taxon>Pentapetalae</taxon>
        <taxon>rosids</taxon>
        <taxon>malvids</taxon>
        <taxon>Malvales</taxon>
        <taxon>Malvaceae</taxon>
        <taxon>Malvoideae</taxon>
        <taxon>Gossypium</taxon>
    </lineage>
</organism>
<evidence type="ECO:0000313" key="1">
    <source>
        <dbReference type="EMBL" id="KHG15760.1"/>
    </source>
</evidence>